<evidence type="ECO:0000313" key="12">
    <source>
        <dbReference type="EMBL" id="APD73003.1"/>
    </source>
</evidence>
<dbReference type="AlphaFoldDB" id="A0A1J0R5C1"/>
<evidence type="ECO:0000259" key="10">
    <source>
        <dbReference type="Pfam" id="PF00913"/>
    </source>
</evidence>
<keyword evidence="5" id="KW-0472">Membrane</keyword>
<comment type="subcellular location">
    <subcellularLocation>
        <location evidence="2">Cell membrane</location>
        <topology evidence="2">Lipid-anchor</topology>
        <topology evidence="2">GPI-anchor</topology>
    </subcellularLocation>
</comment>
<dbReference type="Pfam" id="PF10659">
    <property type="entry name" value="Trypan_glycop_C"/>
    <property type="match status" value="1"/>
</dbReference>
<accession>A0A1J0R5C1</accession>
<dbReference type="Gene3D" id="1.10.470.10">
    <property type="entry name" value="Variant Surface Glycoprotein, subunit A, domain 2"/>
    <property type="match status" value="1"/>
</dbReference>
<keyword evidence="6" id="KW-0325">Glycoprotein</keyword>
<name>A0A1J0R5C1_9TRYP</name>
<dbReference type="GO" id="GO:0005886">
    <property type="term" value="C:plasma membrane"/>
    <property type="evidence" value="ECO:0007669"/>
    <property type="project" value="UniProtKB-SubCell"/>
</dbReference>
<feature type="compositionally biased region" description="Basic and acidic residues" evidence="8">
    <location>
        <begin position="441"/>
        <end position="458"/>
    </location>
</feature>
<dbReference type="SUPFAM" id="SSF118251">
    <property type="entry name" value="Variant surface glycoprotein MITAT 1.2, VSG 221, C-terminal domain"/>
    <property type="match status" value="1"/>
</dbReference>
<dbReference type="VEuPathDB" id="TriTrypDB:Tb10.v4.0096"/>
<dbReference type="EMBL" id="KX699047">
    <property type="protein sequence ID" value="APD73003.1"/>
    <property type="molecule type" value="Genomic_DNA"/>
</dbReference>
<keyword evidence="9" id="KW-0732">Signal</keyword>
<keyword evidence="3" id="KW-1003">Cell membrane</keyword>
<dbReference type="VEuPathDB" id="TriTrypDB:Tb427_000208300"/>
<keyword evidence="7" id="KW-0449">Lipoprotein</keyword>
<evidence type="ECO:0000256" key="1">
    <source>
        <dbReference type="ARBA" id="ARBA00002523"/>
    </source>
</evidence>
<evidence type="ECO:0000256" key="8">
    <source>
        <dbReference type="SAM" id="MobiDB-lite"/>
    </source>
</evidence>
<evidence type="ECO:0000259" key="11">
    <source>
        <dbReference type="Pfam" id="PF10659"/>
    </source>
</evidence>
<dbReference type="Gene3D" id="3.30.1680.40">
    <property type="match status" value="1"/>
</dbReference>
<evidence type="ECO:0000256" key="6">
    <source>
        <dbReference type="ARBA" id="ARBA00023180"/>
    </source>
</evidence>
<evidence type="ECO:0000256" key="9">
    <source>
        <dbReference type="SAM" id="SignalP"/>
    </source>
</evidence>
<feature type="domain" description="Trypanosome variant surface glycoprotein C-terminal" evidence="11">
    <location>
        <begin position="415"/>
        <end position="513"/>
    </location>
</feature>
<keyword evidence="4" id="KW-0336">GPI-anchor</keyword>
<dbReference type="InterPro" id="IPR001812">
    <property type="entry name" value="Trypano_VSG_A_N_dom"/>
</dbReference>
<dbReference type="SUPFAM" id="SSF58087">
    <property type="entry name" value="Variant surface glycoprotein (N-terminal domain)"/>
    <property type="match status" value="1"/>
</dbReference>
<feature type="domain" description="Trypanosome variant surface glycoprotein A-type N-terminal" evidence="10">
    <location>
        <begin position="11"/>
        <end position="382"/>
    </location>
</feature>
<dbReference type="Gene3D" id="3.90.150.10">
    <property type="entry name" value="Variant Surface Glycoprotein, subunit A domain 1"/>
    <property type="match status" value="1"/>
</dbReference>
<comment type="function">
    <text evidence="1">VSG forms a coat on the surface of the parasite. The trypanosome evades the immune response of the host by expressing a series of antigenically distinct VSGs from an estimated 1000 VSG genes.</text>
</comment>
<evidence type="ECO:0000256" key="4">
    <source>
        <dbReference type="ARBA" id="ARBA00022622"/>
    </source>
</evidence>
<evidence type="ECO:0000256" key="2">
    <source>
        <dbReference type="ARBA" id="ARBA00004609"/>
    </source>
</evidence>
<dbReference type="InterPro" id="IPR027446">
    <property type="entry name" value="VSG_C_dom_sf"/>
</dbReference>
<feature type="compositionally biased region" description="Basic and acidic residues" evidence="8">
    <location>
        <begin position="465"/>
        <end position="483"/>
    </location>
</feature>
<dbReference type="GO" id="GO:0098552">
    <property type="term" value="C:side of membrane"/>
    <property type="evidence" value="ECO:0007669"/>
    <property type="project" value="UniProtKB-KW"/>
</dbReference>
<evidence type="ECO:0000256" key="5">
    <source>
        <dbReference type="ARBA" id="ARBA00023136"/>
    </source>
</evidence>
<protein>
    <submittedName>
        <fullName evidence="12">Variant surface glycoprotein 1125.150</fullName>
    </submittedName>
</protein>
<dbReference type="GO" id="GO:0042783">
    <property type="term" value="P:symbiont-mediated evasion of host immune response"/>
    <property type="evidence" value="ECO:0007669"/>
    <property type="project" value="InterPro"/>
</dbReference>
<sequence length="514" mass="55031">MQHVPLGFLVLITAFCIQAQKTVASGPAIAQTGWQALCAIPTNVKTAPGLAIGKLTKLARARATASKLTLRLQVLEAAISNNDTQRAAAVLAQLAAGIATKTGSNLQTAITPAITAAAETADITARISEYINLLRSAQTTSAKTGYCLAGAAENHAEADATLTSCSAVSVSYAPTTTNLPSTLIDNTGFPGLNNQITAAAAGTGANKCVLHEAQPSANAGKFHQARHTTRHLRQLLEHNNNGASTTITIKALRDVATAGKARHDSVLANLYDSLMALNRVPTGQASDDEEQLLKNIAADPTVAAQLRSVLQRIEGLKPGAALEARAQQIVKNAIGENDKAGNDIWNKIKDTPVAFNPKGDETKPKIADIETEEHLVSVLSYYVSTKASKPKQIEQKLKHLEESLKATTKTMEEICKEIKEKVPCNENPNCKYNDEKKEEPKCELSEKGKQEAEKEAKDTVGNNGKTEEKCTGKEQKDCKSPDCKWEGTECKDSSFLLNKQFAMSMISAFVTLLF</sequence>
<organism evidence="12">
    <name type="scientific">Trypanosoma brucei</name>
    <dbReference type="NCBI Taxonomy" id="5691"/>
    <lineage>
        <taxon>Eukaryota</taxon>
        <taxon>Discoba</taxon>
        <taxon>Euglenozoa</taxon>
        <taxon>Kinetoplastea</taxon>
        <taxon>Metakinetoplastina</taxon>
        <taxon>Trypanosomatida</taxon>
        <taxon>Trypanosomatidae</taxon>
        <taxon>Trypanosoma</taxon>
    </lineage>
</organism>
<feature type="region of interest" description="Disordered" evidence="8">
    <location>
        <begin position="441"/>
        <end position="483"/>
    </location>
</feature>
<dbReference type="Pfam" id="PF00913">
    <property type="entry name" value="Trypan_glycop"/>
    <property type="match status" value="1"/>
</dbReference>
<feature type="chain" id="PRO_5013062890" evidence="9">
    <location>
        <begin position="20"/>
        <end position="514"/>
    </location>
</feature>
<dbReference type="InterPro" id="IPR019609">
    <property type="entry name" value="Variant_surf_glycoprt_trypan_C"/>
</dbReference>
<reference evidence="12" key="1">
    <citation type="submission" date="2016-08" db="EMBL/GenBank/DDBJ databases">
        <title>VSG repertoire of Trypanosoma brucei EATRO 1125.</title>
        <authorList>
            <person name="Cross G.A."/>
        </authorList>
    </citation>
    <scope>NUCLEOTIDE SEQUENCE</scope>
    <source>
        <strain evidence="12">EATRO 1125</strain>
    </source>
</reference>
<evidence type="ECO:0000256" key="7">
    <source>
        <dbReference type="ARBA" id="ARBA00023288"/>
    </source>
</evidence>
<proteinExistence type="predicted"/>
<feature type="signal peptide" evidence="9">
    <location>
        <begin position="1"/>
        <end position="19"/>
    </location>
</feature>
<evidence type="ECO:0000256" key="3">
    <source>
        <dbReference type="ARBA" id="ARBA00022475"/>
    </source>
</evidence>